<feature type="transmembrane region" description="Helical" evidence="15">
    <location>
        <begin position="165"/>
        <end position="183"/>
    </location>
</feature>
<dbReference type="CDD" id="cd00371">
    <property type="entry name" value="HMA"/>
    <property type="match status" value="1"/>
</dbReference>
<evidence type="ECO:0000256" key="2">
    <source>
        <dbReference type="ARBA" id="ARBA00006024"/>
    </source>
</evidence>
<name>A0A127JXV2_9BURK</name>
<keyword evidence="14 15" id="KW-0472">Membrane</keyword>
<evidence type="ECO:0000256" key="12">
    <source>
        <dbReference type="ARBA" id="ARBA00022989"/>
    </source>
</evidence>
<feature type="transmembrane region" description="Helical" evidence="15">
    <location>
        <begin position="195"/>
        <end position="215"/>
    </location>
</feature>
<evidence type="ECO:0000256" key="5">
    <source>
        <dbReference type="ARBA" id="ARBA00022553"/>
    </source>
</evidence>
<keyword evidence="3" id="KW-0813">Transport</keyword>
<evidence type="ECO:0000313" key="17">
    <source>
        <dbReference type="EMBL" id="AMO24754.1"/>
    </source>
</evidence>
<feature type="transmembrane region" description="Helical" evidence="15">
    <location>
        <begin position="406"/>
        <end position="439"/>
    </location>
</feature>
<dbReference type="Pfam" id="PF00702">
    <property type="entry name" value="Hydrolase"/>
    <property type="match status" value="1"/>
</dbReference>
<proteinExistence type="inferred from homology"/>
<keyword evidence="12 15" id="KW-1133">Transmembrane helix</keyword>
<evidence type="ECO:0000256" key="6">
    <source>
        <dbReference type="ARBA" id="ARBA00022692"/>
    </source>
</evidence>
<dbReference type="RefSeq" id="WP_061502935.1">
    <property type="nucleotide sequence ID" value="NZ_CP010951.1"/>
</dbReference>
<dbReference type="SUPFAM" id="SSF55008">
    <property type="entry name" value="HMA, heavy metal-associated domain"/>
    <property type="match status" value="1"/>
</dbReference>
<evidence type="ECO:0000313" key="18">
    <source>
        <dbReference type="Proteomes" id="UP000070433"/>
    </source>
</evidence>
<feature type="domain" description="HMA" evidence="16">
    <location>
        <begin position="42"/>
        <end position="108"/>
    </location>
</feature>
<dbReference type="InterPro" id="IPR008250">
    <property type="entry name" value="ATPase_P-typ_transduc_dom_A_sf"/>
</dbReference>
<dbReference type="SUPFAM" id="SSF81665">
    <property type="entry name" value="Calcium ATPase, transmembrane domain M"/>
    <property type="match status" value="1"/>
</dbReference>
<dbReference type="GO" id="GO:0005507">
    <property type="term" value="F:copper ion binding"/>
    <property type="evidence" value="ECO:0007669"/>
    <property type="project" value="TreeGrafter"/>
</dbReference>
<dbReference type="Gene3D" id="3.40.50.1000">
    <property type="entry name" value="HAD superfamily/HAD-like"/>
    <property type="match status" value="1"/>
</dbReference>
<dbReference type="GO" id="GO:0043682">
    <property type="term" value="F:P-type divalent copper transporter activity"/>
    <property type="evidence" value="ECO:0007669"/>
    <property type="project" value="TreeGrafter"/>
</dbReference>
<dbReference type="OrthoDB" id="8552908at2"/>
<gene>
    <name evidence="17" type="ORF">UC35_20325</name>
</gene>
<dbReference type="GO" id="GO:0005524">
    <property type="term" value="F:ATP binding"/>
    <property type="evidence" value="ECO:0007669"/>
    <property type="project" value="UniProtKB-UniRule"/>
</dbReference>
<dbReference type="GO" id="GO:0005886">
    <property type="term" value="C:plasma membrane"/>
    <property type="evidence" value="ECO:0007669"/>
    <property type="project" value="UniProtKB-SubCell"/>
</dbReference>
<dbReference type="Gene3D" id="3.40.1110.10">
    <property type="entry name" value="Calcium-transporting ATPase, cytoplasmic domain N"/>
    <property type="match status" value="1"/>
</dbReference>
<keyword evidence="4 15" id="KW-1003">Cell membrane</keyword>
<dbReference type="InterPro" id="IPR023298">
    <property type="entry name" value="ATPase_P-typ_TM_dom_sf"/>
</dbReference>
<keyword evidence="13" id="KW-0406">Ion transport</keyword>
<keyword evidence="5" id="KW-0597">Phosphoprotein</keyword>
<evidence type="ECO:0000256" key="9">
    <source>
        <dbReference type="ARBA" id="ARBA00022840"/>
    </source>
</evidence>
<accession>A0A127JXV2</accession>
<dbReference type="InterPro" id="IPR027256">
    <property type="entry name" value="P-typ_ATPase_IB"/>
</dbReference>
<evidence type="ECO:0000256" key="13">
    <source>
        <dbReference type="ARBA" id="ARBA00023065"/>
    </source>
</evidence>
<reference evidence="17 18" key="1">
    <citation type="journal article" date="2014" name="Int. J. Syst. Evol. Microbiol.">
        <title>Ramlibacter solisilvae sp. nov., isolated from forest soil, and emended description of the genus Ramlibacter.</title>
        <authorList>
            <person name="Lee H.J."/>
            <person name="Lee S.H."/>
            <person name="Lee S.S."/>
            <person name="Lee J.S."/>
            <person name="Kim Y."/>
            <person name="Kim S.C."/>
            <person name="Jeon C.O."/>
        </authorList>
    </citation>
    <scope>NUCLEOTIDE SEQUENCE [LARGE SCALE GENOMIC DNA]</scope>
    <source>
        <strain evidence="17 18">5-10</strain>
    </source>
</reference>
<comment type="similarity">
    <text evidence="2 15">Belongs to the cation transport ATPase (P-type) (TC 3.A.3) family. Type IB subfamily.</text>
</comment>
<dbReference type="PROSITE" id="PS50846">
    <property type="entry name" value="HMA_2"/>
    <property type="match status" value="1"/>
</dbReference>
<feature type="transmembrane region" description="Helical" evidence="15">
    <location>
        <begin position="227"/>
        <end position="245"/>
    </location>
</feature>
<evidence type="ECO:0000256" key="3">
    <source>
        <dbReference type="ARBA" id="ARBA00022448"/>
    </source>
</evidence>
<dbReference type="NCBIfam" id="TIGR01511">
    <property type="entry name" value="ATPase-IB1_Cu"/>
    <property type="match status" value="1"/>
</dbReference>
<dbReference type="InterPro" id="IPR036163">
    <property type="entry name" value="HMA_dom_sf"/>
</dbReference>
<dbReference type="Pfam" id="PF00403">
    <property type="entry name" value="HMA"/>
    <property type="match status" value="1"/>
</dbReference>
<dbReference type="InterPro" id="IPR023299">
    <property type="entry name" value="ATPase_P-typ_cyto_dom_N"/>
</dbReference>
<evidence type="ECO:0000259" key="16">
    <source>
        <dbReference type="PROSITE" id="PS50846"/>
    </source>
</evidence>
<dbReference type="SUPFAM" id="SSF56784">
    <property type="entry name" value="HAD-like"/>
    <property type="match status" value="1"/>
</dbReference>
<dbReference type="InterPro" id="IPR006121">
    <property type="entry name" value="HMA_dom"/>
</dbReference>
<evidence type="ECO:0000256" key="15">
    <source>
        <dbReference type="RuleBase" id="RU362081"/>
    </source>
</evidence>
<dbReference type="NCBIfam" id="TIGR01494">
    <property type="entry name" value="ATPase_P-type"/>
    <property type="match status" value="2"/>
</dbReference>
<feature type="transmembrane region" description="Helical" evidence="15">
    <location>
        <begin position="710"/>
        <end position="729"/>
    </location>
</feature>
<dbReference type="Gene3D" id="3.30.70.100">
    <property type="match status" value="1"/>
</dbReference>
<dbReference type="PATRIC" id="fig|94132.3.peg.4147"/>
<evidence type="ECO:0000256" key="11">
    <source>
        <dbReference type="ARBA" id="ARBA00022967"/>
    </source>
</evidence>
<feature type="transmembrane region" description="Helical" evidence="15">
    <location>
        <begin position="380"/>
        <end position="400"/>
    </location>
</feature>
<comment type="subcellular location">
    <subcellularLocation>
        <location evidence="1">Cell membrane</location>
        <topology evidence="1">Multi-pass membrane protein</topology>
    </subcellularLocation>
</comment>
<dbReference type="AlphaFoldDB" id="A0A127JXV2"/>
<dbReference type="InterPro" id="IPR023214">
    <property type="entry name" value="HAD_sf"/>
</dbReference>
<keyword evidence="6 15" id="KW-0812">Transmembrane</keyword>
<dbReference type="EMBL" id="CP010951">
    <property type="protein sequence ID" value="AMO24754.1"/>
    <property type="molecule type" value="Genomic_DNA"/>
</dbReference>
<protein>
    <submittedName>
        <fullName evidence="17">ATPase P</fullName>
    </submittedName>
</protein>
<dbReference type="Pfam" id="PF00122">
    <property type="entry name" value="E1-E2_ATPase"/>
    <property type="match status" value="1"/>
</dbReference>
<dbReference type="InterPro" id="IPR059000">
    <property type="entry name" value="ATPase_P-type_domA"/>
</dbReference>
<evidence type="ECO:0000256" key="4">
    <source>
        <dbReference type="ARBA" id="ARBA00022475"/>
    </source>
</evidence>
<keyword evidence="7 15" id="KW-0479">Metal-binding</keyword>
<feature type="transmembrane region" description="Helical" evidence="15">
    <location>
        <begin position="127"/>
        <end position="145"/>
    </location>
</feature>
<dbReference type="GO" id="GO:0055070">
    <property type="term" value="P:copper ion homeostasis"/>
    <property type="evidence" value="ECO:0007669"/>
    <property type="project" value="TreeGrafter"/>
</dbReference>
<organism evidence="17 18">
    <name type="scientific">Ramlibacter tataouinensis</name>
    <dbReference type="NCBI Taxonomy" id="94132"/>
    <lineage>
        <taxon>Bacteria</taxon>
        <taxon>Pseudomonadati</taxon>
        <taxon>Pseudomonadota</taxon>
        <taxon>Betaproteobacteria</taxon>
        <taxon>Burkholderiales</taxon>
        <taxon>Comamonadaceae</taxon>
        <taxon>Ramlibacter</taxon>
    </lineage>
</organism>
<evidence type="ECO:0000256" key="8">
    <source>
        <dbReference type="ARBA" id="ARBA00022741"/>
    </source>
</evidence>
<keyword evidence="10" id="KW-0460">Magnesium</keyword>
<dbReference type="PANTHER" id="PTHR43520:SF5">
    <property type="entry name" value="CATION-TRANSPORTING P-TYPE ATPASE-RELATED"/>
    <property type="match status" value="1"/>
</dbReference>
<dbReference type="NCBIfam" id="TIGR01512">
    <property type="entry name" value="ATPase-IB2_Cd"/>
    <property type="match status" value="1"/>
</dbReference>
<evidence type="ECO:0000256" key="10">
    <source>
        <dbReference type="ARBA" id="ARBA00022842"/>
    </source>
</evidence>
<dbReference type="PANTHER" id="PTHR43520">
    <property type="entry name" value="ATP7, ISOFORM B"/>
    <property type="match status" value="1"/>
</dbReference>
<dbReference type="Proteomes" id="UP000070433">
    <property type="component" value="Chromosome"/>
</dbReference>
<dbReference type="NCBIfam" id="TIGR01525">
    <property type="entry name" value="ATPase-IB_hvy"/>
    <property type="match status" value="1"/>
</dbReference>
<keyword evidence="8 15" id="KW-0547">Nucleotide-binding</keyword>
<keyword evidence="18" id="KW-1185">Reference proteome</keyword>
<evidence type="ECO:0000256" key="7">
    <source>
        <dbReference type="ARBA" id="ARBA00022723"/>
    </source>
</evidence>
<dbReference type="PROSITE" id="PS00154">
    <property type="entry name" value="ATPASE_E1_E2"/>
    <property type="match status" value="1"/>
</dbReference>
<dbReference type="GO" id="GO:0016887">
    <property type="term" value="F:ATP hydrolysis activity"/>
    <property type="evidence" value="ECO:0007669"/>
    <property type="project" value="InterPro"/>
</dbReference>
<evidence type="ECO:0000256" key="14">
    <source>
        <dbReference type="ARBA" id="ARBA00023136"/>
    </source>
</evidence>
<keyword evidence="11" id="KW-1278">Translocase</keyword>
<dbReference type="PRINTS" id="PR00119">
    <property type="entry name" value="CATATPASE"/>
</dbReference>
<keyword evidence="9 15" id="KW-0067">ATP-binding</keyword>
<dbReference type="InterPro" id="IPR036412">
    <property type="entry name" value="HAD-like_sf"/>
</dbReference>
<evidence type="ECO:0000256" key="1">
    <source>
        <dbReference type="ARBA" id="ARBA00004651"/>
    </source>
</evidence>
<dbReference type="InterPro" id="IPR018303">
    <property type="entry name" value="ATPase_P-typ_P_site"/>
</dbReference>
<sequence>MQLATAALDAPARRAHDPWLALDEPAQWQEFSRELAAPAGTWESHIAIEGMHCPACSLTVEDALAGCAGVREVQVNGATATARLVWSPGTGKPSDWWHALRRSGYGAAPAGDLLTAAPRRRAQRMMLWRWLVAGFCMMQVMMYAVPAYVAEPGEITPDIQALLRWASWLMTLPVMLFSCGPFFQSAWHDLRRLRVGMDVPVALGLAIAFAASTAATFDGSSVFAAEVWFDSITMFVFFLLSGRLLEQRLRDRTAGSLEALARRLPESVERQDAQGGFERVSVRKLAPGDCIRVLPGEAFPADGVVLAGDSRVDEALLTGESRALARRQGDKVVAGSHNLTSPLLVQVTRCGADTRFAEIVSLMERASMEKPASAQLADRIATPFLLAVLAAAAAAATWWWSAGPAHALGVAIAVLIVTCPCALSLATPAATLAAAGALARRGILPRSLQAMETCAAVDTVVFDKTGTLTEPRLALVAVRTRPGLDAGEALALAAALASHSLHPVSRAVLGAAGETPWQAGSVVEVAGRGVEGEVLAEANGPARRMRLGSASFCQAAEPEGEGGRAHLADAQGWLATFEFDEALRSDAPLAVGALQRLQLQVQLLSGDRTASVVRLASRTGIATSRAEQTPEDKLAHVCSLQGSGHVVAMVGDGMNDAPVLARANVSIAMGQGVPLAQARSDFVVSGAQLSAIPMLLAQARRTRRIVRENLAWAAAYNLASVPMAVAGWMPPWLAGLGMAASSLLVVLNSARLARLPHLPEAS</sequence>
<dbReference type="Gene3D" id="2.70.150.10">
    <property type="entry name" value="Calcium-transporting ATPase, cytoplasmic transduction domain A"/>
    <property type="match status" value="1"/>
</dbReference>
<dbReference type="SUPFAM" id="SSF81653">
    <property type="entry name" value="Calcium ATPase, transduction domain A"/>
    <property type="match status" value="1"/>
</dbReference>
<dbReference type="InterPro" id="IPR001757">
    <property type="entry name" value="P_typ_ATPase"/>
</dbReference>